<dbReference type="GO" id="GO:0052621">
    <property type="term" value="F:diguanylate cyclase activity"/>
    <property type="evidence" value="ECO:0007669"/>
    <property type="project" value="UniProtKB-EC"/>
</dbReference>
<dbReference type="FunFam" id="3.30.70.270:FF:000001">
    <property type="entry name" value="Diguanylate cyclase domain protein"/>
    <property type="match status" value="1"/>
</dbReference>
<name>A0A2U2BYP2_9BACT</name>
<protein>
    <recommendedName>
        <fullName evidence="1">diguanylate cyclase</fullName>
        <ecNumber evidence="1">2.7.7.65</ecNumber>
    </recommendedName>
</protein>
<dbReference type="InterPro" id="IPR029787">
    <property type="entry name" value="Nucleotide_cyclase"/>
</dbReference>
<dbReference type="Proteomes" id="UP000245014">
    <property type="component" value="Unassembled WGS sequence"/>
</dbReference>
<comment type="caution">
    <text evidence="5">The sequence shown here is derived from an EMBL/GenBank/DDBJ whole genome shotgun (WGS) entry which is preliminary data.</text>
</comment>
<evidence type="ECO:0000313" key="5">
    <source>
        <dbReference type="EMBL" id="PWE19659.1"/>
    </source>
</evidence>
<dbReference type="InterPro" id="IPR043128">
    <property type="entry name" value="Rev_trsase/Diguanyl_cyclase"/>
</dbReference>
<proteinExistence type="predicted"/>
<feature type="transmembrane region" description="Helical" evidence="3">
    <location>
        <begin position="320"/>
        <end position="341"/>
    </location>
</feature>
<dbReference type="AlphaFoldDB" id="A0A2U2BYP2"/>
<dbReference type="Gene3D" id="3.30.450.20">
    <property type="entry name" value="PAS domain"/>
    <property type="match status" value="1"/>
</dbReference>
<dbReference type="SMART" id="SM00267">
    <property type="entry name" value="GGDEF"/>
    <property type="match status" value="1"/>
</dbReference>
<dbReference type="Pfam" id="PF00990">
    <property type="entry name" value="GGDEF"/>
    <property type="match status" value="1"/>
</dbReference>
<keyword evidence="3" id="KW-0472">Membrane</keyword>
<dbReference type="SUPFAM" id="SSF103190">
    <property type="entry name" value="Sensory domain-like"/>
    <property type="match status" value="1"/>
</dbReference>
<gene>
    <name evidence="5" type="ORF">DF188_09530</name>
</gene>
<evidence type="ECO:0000259" key="4">
    <source>
        <dbReference type="PROSITE" id="PS50887"/>
    </source>
</evidence>
<reference evidence="5 6" key="1">
    <citation type="submission" date="2018-05" db="EMBL/GenBank/DDBJ databases">
        <title>Antimicrobial susceptibility testing and genomic analysis of Arcobacter skirrowii strains and one Arcobacter butzleri isolated from German poultry farms.</title>
        <authorList>
            <person name="Haenel I."/>
            <person name="Hotzel H."/>
            <person name="Tomaso H."/>
            <person name="Busch A."/>
        </authorList>
    </citation>
    <scope>NUCLEOTIDE SEQUENCE [LARGE SCALE GENOMIC DNA]</scope>
    <source>
        <strain evidence="6">v</strain>
    </source>
</reference>
<dbReference type="PANTHER" id="PTHR45138:SF9">
    <property type="entry name" value="DIGUANYLATE CYCLASE DGCM-RELATED"/>
    <property type="match status" value="1"/>
</dbReference>
<dbReference type="EMBL" id="QEYI01000011">
    <property type="protein sequence ID" value="PWE19659.1"/>
    <property type="molecule type" value="Genomic_DNA"/>
</dbReference>
<dbReference type="PANTHER" id="PTHR45138">
    <property type="entry name" value="REGULATORY COMPONENTS OF SENSORY TRANSDUCTION SYSTEM"/>
    <property type="match status" value="1"/>
</dbReference>
<accession>A0A2U2BYP2</accession>
<dbReference type="CDD" id="cd01949">
    <property type="entry name" value="GGDEF"/>
    <property type="match status" value="1"/>
</dbReference>
<dbReference type="SUPFAM" id="SSF55073">
    <property type="entry name" value="Nucleotide cyclase"/>
    <property type="match status" value="1"/>
</dbReference>
<dbReference type="Gene3D" id="3.30.70.270">
    <property type="match status" value="1"/>
</dbReference>
<evidence type="ECO:0000256" key="1">
    <source>
        <dbReference type="ARBA" id="ARBA00012528"/>
    </source>
</evidence>
<sequence length="581" mass="66942">MDLVFKKLFKKGVSLKSTILLLFSTIGILLILVLAYQLLFYSKKLAISNINSRLDGIALNIQNSIKDVNNTSFSTVNTLALLNDQDRVKIYTNFLKSYTSLYAIYTGYEDNSFYEFINLRVDKNLISSYSAKDIDRWLLIKIDGKNSTKRELFFYDDDLNQTDYKIEPNSYLATKRPWFKDAKNSKEAIKTEPYTFSHIDSIGITYAKSIKNGKEVVAIDLLIADYLNSFKNHVDINKTELYLFNSDKLILSSLSKNSNSFNDFILNITDLKKYETTQIVEKDNKKFLIRIIKIDNNKQDNYLALIAEYKNILKPYNQEILWLLFVFIFTGLITIPLILYFSRVISKPIYSLVRQSKKIEKQDFNISKIDTSIHEISLLSCAFSNMSKSIYDYQTSLEEKILQRTKELYEKNEELERLSITDKLTGLYNRAKLDSVLNKEFEKATRYNDIFSVIIMDIDFFKSVNDNFGHQIGDDVLKESAKILSSCIRTSDTLGRWGGEEFLIICPNSKQEDAIKLANRINIAIKQHTFSTYPKKVTMSLGVASYCSIFKKAEDIVASADIALYKAKQTGRDRVVGENDI</sequence>
<comment type="catalytic activity">
    <reaction evidence="2">
        <text>2 GTP = 3',3'-c-di-GMP + 2 diphosphate</text>
        <dbReference type="Rhea" id="RHEA:24898"/>
        <dbReference type="ChEBI" id="CHEBI:33019"/>
        <dbReference type="ChEBI" id="CHEBI:37565"/>
        <dbReference type="ChEBI" id="CHEBI:58805"/>
        <dbReference type="EC" id="2.7.7.65"/>
    </reaction>
</comment>
<keyword evidence="3" id="KW-0812">Transmembrane</keyword>
<evidence type="ECO:0000313" key="6">
    <source>
        <dbReference type="Proteomes" id="UP000245014"/>
    </source>
</evidence>
<dbReference type="Gene3D" id="6.10.340.10">
    <property type="match status" value="1"/>
</dbReference>
<dbReference type="RefSeq" id="WP_109158788.1">
    <property type="nucleotide sequence ID" value="NZ_QEYI01000011.1"/>
</dbReference>
<feature type="transmembrane region" description="Helical" evidence="3">
    <location>
        <begin position="20"/>
        <end position="41"/>
    </location>
</feature>
<dbReference type="InterPro" id="IPR029151">
    <property type="entry name" value="Sensor-like_sf"/>
</dbReference>
<evidence type="ECO:0000256" key="2">
    <source>
        <dbReference type="ARBA" id="ARBA00034247"/>
    </source>
</evidence>
<dbReference type="PROSITE" id="PS50887">
    <property type="entry name" value="GGDEF"/>
    <property type="match status" value="1"/>
</dbReference>
<dbReference type="STRING" id="28200.GCA_001572935_00430"/>
<evidence type="ECO:0000256" key="3">
    <source>
        <dbReference type="SAM" id="Phobius"/>
    </source>
</evidence>
<dbReference type="InterPro" id="IPR050469">
    <property type="entry name" value="Diguanylate_Cyclase"/>
</dbReference>
<dbReference type="EC" id="2.7.7.65" evidence="1"/>
<organism evidence="5 6">
    <name type="scientific">Aliarcobacter skirrowii</name>
    <dbReference type="NCBI Taxonomy" id="28200"/>
    <lineage>
        <taxon>Bacteria</taxon>
        <taxon>Pseudomonadati</taxon>
        <taxon>Campylobacterota</taxon>
        <taxon>Epsilonproteobacteria</taxon>
        <taxon>Campylobacterales</taxon>
        <taxon>Arcobacteraceae</taxon>
        <taxon>Aliarcobacter</taxon>
    </lineage>
</organism>
<dbReference type="InterPro" id="IPR000160">
    <property type="entry name" value="GGDEF_dom"/>
</dbReference>
<feature type="domain" description="GGDEF" evidence="4">
    <location>
        <begin position="449"/>
        <end position="580"/>
    </location>
</feature>
<keyword evidence="3" id="KW-1133">Transmembrane helix</keyword>
<dbReference type="NCBIfam" id="TIGR00254">
    <property type="entry name" value="GGDEF"/>
    <property type="match status" value="1"/>
</dbReference>